<sequence>MGALTHLLDFAGWERAQAESLLETARMMEEVLERPMKKVPALKGFTVATVFFEPSTRTKISFELAARRMSADVVGFTGAGSSLAKGESFKDTLLTLQAMALDAYVIRAPVAGMAHQAARWLEGAVVNAGDGRRAHPTQALLDAYTLLDDLETLEGRKVAIVGDVAHSRVARSNAELLPLLGAEVWAAGPAGLLPERLPGARLTTDLDEALEDADAVMVLRLQRERMDEGALPSLREYVAEYQVTEARLARAKPDAPLLHPGPMNRDVELEGTLADGPRSRVERQVRAGEAVRMAVLYHLLVGRAA</sequence>
<comment type="subunit">
    <text evidence="7">Heterododecamer (2C3:3R2) of six catalytic PyrB chains organized as two trimers (C3), and six regulatory PyrI chains organized as three dimers (R2).</text>
</comment>
<evidence type="ECO:0000313" key="10">
    <source>
        <dbReference type="EMBL" id="GEM90160.1"/>
    </source>
</evidence>
<dbReference type="Proteomes" id="UP000321827">
    <property type="component" value="Unassembled WGS sequence"/>
</dbReference>
<dbReference type="Gene3D" id="3.40.50.1370">
    <property type="entry name" value="Aspartate/ornithine carbamoyltransferase"/>
    <property type="match status" value="2"/>
</dbReference>
<dbReference type="Pfam" id="PF02729">
    <property type="entry name" value="OTCace_N"/>
    <property type="match status" value="1"/>
</dbReference>
<dbReference type="UniPathway" id="UPA00070">
    <property type="reaction ID" value="UER00116"/>
</dbReference>
<evidence type="ECO:0000313" key="11">
    <source>
        <dbReference type="Proteomes" id="UP000321827"/>
    </source>
</evidence>
<feature type="binding site" evidence="7">
    <location>
        <position position="58"/>
    </location>
    <ligand>
        <name>carbamoyl phosphate</name>
        <dbReference type="ChEBI" id="CHEBI:58228"/>
    </ligand>
</feature>
<comment type="caution">
    <text evidence="10">The sequence shown here is derived from an EMBL/GenBank/DDBJ whole genome shotgun (WGS) entry which is preliminary data.</text>
</comment>
<dbReference type="NCBIfam" id="NF002032">
    <property type="entry name" value="PRK00856.1"/>
    <property type="match status" value="1"/>
</dbReference>
<feature type="binding site" evidence="7">
    <location>
        <position position="107"/>
    </location>
    <ligand>
        <name>carbamoyl phosphate</name>
        <dbReference type="ChEBI" id="CHEBI:58228"/>
    </ligand>
</feature>
<dbReference type="GO" id="GO:0005829">
    <property type="term" value="C:cytosol"/>
    <property type="evidence" value="ECO:0007669"/>
    <property type="project" value="TreeGrafter"/>
</dbReference>
<feature type="binding site" evidence="7">
    <location>
        <position position="57"/>
    </location>
    <ligand>
        <name>carbamoyl phosphate</name>
        <dbReference type="ChEBI" id="CHEBI:58228"/>
    </ligand>
</feature>
<dbReference type="PANTHER" id="PTHR45753:SF6">
    <property type="entry name" value="ASPARTATE CARBAMOYLTRANSFERASE"/>
    <property type="match status" value="1"/>
</dbReference>
<evidence type="ECO:0000256" key="2">
    <source>
        <dbReference type="ARBA" id="ARBA00008896"/>
    </source>
</evidence>
<dbReference type="HAMAP" id="MF_00001">
    <property type="entry name" value="Asp_carb_tr"/>
    <property type="match status" value="1"/>
</dbReference>
<feature type="domain" description="Aspartate/ornithine carbamoyltransferase Asp/Orn-binding" evidence="8">
    <location>
        <begin position="154"/>
        <end position="299"/>
    </location>
</feature>
<organism evidence="10 11">
    <name type="scientific">Oceanithermus desulfurans NBRC 100063</name>
    <dbReference type="NCBI Taxonomy" id="1227550"/>
    <lineage>
        <taxon>Bacteria</taxon>
        <taxon>Thermotogati</taxon>
        <taxon>Deinococcota</taxon>
        <taxon>Deinococci</taxon>
        <taxon>Thermales</taxon>
        <taxon>Thermaceae</taxon>
        <taxon>Oceanithermus</taxon>
    </lineage>
</organism>
<evidence type="ECO:0000256" key="6">
    <source>
        <dbReference type="ARBA" id="ARBA00048859"/>
    </source>
</evidence>
<dbReference type="InterPro" id="IPR006132">
    <property type="entry name" value="Asp/Orn_carbamoyltranf_P-bd"/>
</dbReference>
<feature type="binding site" evidence="7">
    <location>
        <position position="168"/>
    </location>
    <ligand>
        <name>L-aspartate</name>
        <dbReference type="ChEBI" id="CHEBI:29991"/>
    </ligand>
</feature>
<comment type="function">
    <text evidence="5 7">Catalyzes the condensation of carbamoyl phosphate and aspartate to form carbamoyl aspartate and inorganic phosphate, the committed step in the de novo pyrimidine nucleotide biosynthesis pathway.</text>
</comment>
<feature type="binding site" evidence="7">
    <location>
        <position position="220"/>
    </location>
    <ligand>
        <name>L-aspartate</name>
        <dbReference type="ChEBI" id="CHEBI:29991"/>
    </ligand>
</feature>
<comment type="catalytic activity">
    <reaction evidence="6 7">
        <text>carbamoyl phosphate + L-aspartate = N-carbamoyl-L-aspartate + phosphate + H(+)</text>
        <dbReference type="Rhea" id="RHEA:20013"/>
        <dbReference type="ChEBI" id="CHEBI:15378"/>
        <dbReference type="ChEBI" id="CHEBI:29991"/>
        <dbReference type="ChEBI" id="CHEBI:32814"/>
        <dbReference type="ChEBI" id="CHEBI:43474"/>
        <dbReference type="ChEBI" id="CHEBI:58228"/>
        <dbReference type="EC" id="2.1.3.2"/>
    </reaction>
</comment>
<gene>
    <name evidence="7 10" type="primary">pyrB</name>
    <name evidence="10" type="ORF">ODE01S_15940</name>
</gene>
<reference evidence="10 11" key="1">
    <citation type="submission" date="2019-07" db="EMBL/GenBank/DDBJ databases">
        <title>Whole genome shotgun sequence of Oceanithermus desulfurans NBRC 100063.</title>
        <authorList>
            <person name="Hosoyama A."/>
            <person name="Uohara A."/>
            <person name="Ohji S."/>
            <person name="Ichikawa N."/>
        </authorList>
    </citation>
    <scope>NUCLEOTIDE SEQUENCE [LARGE SCALE GENOMIC DNA]</scope>
    <source>
        <strain evidence="10 11">NBRC 100063</strain>
    </source>
</reference>
<dbReference type="InterPro" id="IPR002082">
    <property type="entry name" value="Asp_carbamoyltransf"/>
</dbReference>
<keyword evidence="3 7" id="KW-0808">Transferase</keyword>
<feature type="domain" description="Aspartate/ornithine carbamoyltransferase carbamoyl-P binding" evidence="9">
    <location>
        <begin position="6"/>
        <end position="146"/>
    </location>
</feature>
<evidence type="ECO:0000256" key="5">
    <source>
        <dbReference type="ARBA" id="ARBA00043884"/>
    </source>
</evidence>
<dbReference type="InterPro" id="IPR036901">
    <property type="entry name" value="Asp/Orn_carbamoylTrfase_sf"/>
</dbReference>
<dbReference type="AlphaFoldDB" id="A0A511RKI3"/>
<dbReference type="InterPro" id="IPR006131">
    <property type="entry name" value="Asp_carbamoyltransf_Asp/Orn-bd"/>
</dbReference>
<dbReference type="OrthoDB" id="9802587at2"/>
<evidence type="ECO:0000256" key="4">
    <source>
        <dbReference type="ARBA" id="ARBA00022975"/>
    </source>
</evidence>
<dbReference type="EC" id="2.1.3.2" evidence="7"/>
<dbReference type="PROSITE" id="PS00097">
    <property type="entry name" value="CARBAMOYLTRANSFERASE"/>
    <property type="match status" value="1"/>
</dbReference>
<comment type="pathway">
    <text evidence="1 7">Pyrimidine metabolism; UMP biosynthesis via de novo pathway; (S)-dihydroorotate from bicarbonate: step 2/3.</text>
</comment>
<feature type="binding site" evidence="7">
    <location>
        <position position="138"/>
    </location>
    <ligand>
        <name>carbamoyl phosphate</name>
        <dbReference type="ChEBI" id="CHEBI:58228"/>
    </ligand>
</feature>
<evidence type="ECO:0000256" key="7">
    <source>
        <dbReference type="HAMAP-Rule" id="MF_00001"/>
    </source>
</evidence>
<dbReference type="GO" id="GO:0044205">
    <property type="term" value="P:'de novo' UMP biosynthetic process"/>
    <property type="evidence" value="ECO:0007669"/>
    <property type="project" value="UniProtKB-UniRule"/>
</dbReference>
<dbReference type="PRINTS" id="PR00100">
    <property type="entry name" value="AOTCASE"/>
</dbReference>
<dbReference type="RefSeq" id="WP_147147658.1">
    <property type="nucleotide sequence ID" value="NZ_BJXN01000010.1"/>
</dbReference>
<dbReference type="GO" id="GO:0006520">
    <property type="term" value="P:amino acid metabolic process"/>
    <property type="evidence" value="ECO:0007669"/>
    <property type="project" value="InterPro"/>
</dbReference>
<dbReference type="NCBIfam" id="TIGR00670">
    <property type="entry name" value="asp_carb_tr"/>
    <property type="match status" value="1"/>
</dbReference>
<dbReference type="GO" id="GO:0004070">
    <property type="term" value="F:aspartate carbamoyltransferase activity"/>
    <property type="evidence" value="ECO:0007669"/>
    <property type="project" value="UniProtKB-UniRule"/>
</dbReference>
<accession>A0A511RKI3</accession>
<dbReference type="PRINTS" id="PR00101">
    <property type="entry name" value="ATCASE"/>
</dbReference>
<feature type="binding site" evidence="7">
    <location>
        <position position="85"/>
    </location>
    <ligand>
        <name>L-aspartate</name>
        <dbReference type="ChEBI" id="CHEBI:29991"/>
    </ligand>
</feature>
<name>A0A511RKI3_9DEIN</name>
<evidence type="ECO:0000256" key="3">
    <source>
        <dbReference type="ARBA" id="ARBA00022679"/>
    </source>
</evidence>
<dbReference type="PANTHER" id="PTHR45753">
    <property type="entry name" value="ORNITHINE CARBAMOYLTRANSFERASE, MITOCHONDRIAL"/>
    <property type="match status" value="1"/>
</dbReference>
<feature type="binding site" evidence="7">
    <location>
        <position position="135"/>
    </location>
    <ligand>
        <name>carbamoyl phosphate</name>
        <dbReference type="ChEBI" id="CHEBI:58228"/>
    </ligand>
</feature>
<dbReference type="Pfam" id="PF00185">
    <property type="entry name" value="OTCace"/>
    <property type="match status" value="1"/>
</dbReference>
<keyword evidence="4 7" id="KW-0665">Pyrimidine biosynthesis</keyword>
<evidence type="ECO:0000259" key="8">
    <source>
        <dbReference type="Pfam" id="PF00185"/>
    </source>
</evidence>
<dbReference type="GO" id="GO:0016597">
    <property type="term" value="F:amino acid binding"/>
    <property type="evidence" value="ECO:0007669"/>
    <property type="project" value="InterPro"/>
</dbReference>
<dbReference type="SUPFAM" id="SSF53671">
    <property type="entry name" value="Aspartate/ornithine carbamoyltransferase"/>
    <property type="match status" value="1"/>
</dbReference>
<feature type="binding site" evidence="7">
    <location>
        <position position="262"/>
    </location>
    <ligand>
        <name>carbamoyl phosphate</name>
        <dbReference type="ChEBI" id="CHEBI:58228"/>
    </ligand>
</feature>
<feature type="binding site" evidence="7">
    <location>
        <position position="261"/>
    </location>
    <ligand>
        <name>carbamoyl phosphate</name>
        <dbReference type="ChEBI" id="CHEBI:58228"/>
    </ligand>
</feature>
<dbReference type="InterPro" id="IPR006130">
    <property type="entry name" value="Asp/Orn_carbamoylTrfase"/>
</dbReference>
<evidence type="ECO:0000256" key="1">
    <source>
        <dbReference type="ARBA" id="ARBA00004852"/>
    </source>
</evidence>
<comment type="similarity">
    <text evidence="2 7">Belongs to the aspartate/ornithine carbamoyltransferase superfamily. ATCase family.</text>
</comment>
<evidence type="ECO:0000259" key="9">
    <source>
        <dbReference type="Pfam" id="PF02729"/>
    </source>
</evidence>
<protein>
    <recommendedName>
        <fullName evidence="7">Aspartate carbamoyltransferase</fullName>
        <ecNumber evidence="7">2.1.3.2</ecNumber>
    </recommendedName>
    <alternativeName>
        <fullName evidence="7">Aspartate transcarbamylase</fullName>
        <shortName evidence="7">ATCase</shortName>
    </alternativeName>
</protein>
<proteinExistence type="inferred from homology"/>
<dbReference type="GO" id="GO:0006207">
    <property type="term" value="P:'de novo' pyrimidine nucleobase biosynthetic process"/>
    <property type="evidence" value="ECO:0007669"/>
    <property type="project" value="InterPro"/>
</dbReference>
<dbReference type="EMBL" id="BJXN01000010">
    <property type="protein sequence ID" value="GEM90160.1"/>
    <property type="molecule type" value="Genomic_DNA"/>
</dbReference>